<dbReference type="EMBL" id="CP045851">
    <property type="protein sequence ID" value="QGG95842.1"/>
    <property type="molecule type" value="Genomic_DNA"/>
</dbReference>
<dbReference type="RefSeq" id="WP_153759948.1">
    <property type="nucleotide sequence ID" value="NZ_CP045851.1"/>
</dbReference>
<dbReference type="InterPro" id="IPR001296">
    <property type="entry name" value="Glyco_trans_1"/>
</dbReference>
<dbReference type="GO" id="GO:0006487">
    <property type="term" value="P:protein N-linked glycosylation"/>
    <property type="evidence" value="ECO:0007669"/>
    <property type="project" value="TreeGrafter"/>
</dbReference>
<reference evidence="2 3" key="1">
    <citation type="submission" date="2019-11" db="EMBL/GenBank/DDBJ databases">
        <authorList>
            <person name="He Y."/>
        </authorList>
    </citation>
    <scope>NUCLEOTIDE SEQUENCE [LARGE SCALE GENOMIC DNA]</scope>
    <source>
        <strain evidence="2 3">SCSIO 58843</strain>
    </source>
</reference>
<dbReference type="PANTHER" id="PTHR45919">
    <property type="entry name" value="GDP-MAN:MAN(3)GLCNAC(2)-PP-DOL ALPHA-1,2-MANNOSYLTRANSFERASE"/>
    <property type="match status" value="1"/>
</dbReference>
<gene>
    <name evidence="2" type="ORF">GH723_12445</name>
</gene>
<dbReference type="GO" id="GO:0016020">
    <property type="term" value="C:membrane"/>
    <property type="evidence" value="ECO:0007669"/>
    <property type="project" value="TreeGrafter"/>
</dbReference>
<keyword evidence="3" id="KW-1185">Reference proteome</keyword>
<protein>
    <submittedName>
        <fullName evidence="2">Glycosyltransferase</fullName>
    </submittedName>
</protein>
<accession>A0A5Q2RLP1</accession>
<dbReference type="CDD" id="cd03801">
    <property type="entry name" value="GT4_PimA-like"/>
    <property type="match status" value="1"/>
</dbReference>
<evidence type="ECO:0000259" key="1">
    <source>
        <dbReference type="Pfam" id="PF00534"/>
    </source>
</evidence>
<organism evidence="2 3">
    <name type="scientific">Actinomarinicola tropica</name>
    <dbReference type="NCBI Taxonomy" id="2789776"/>
    <lineage>
        <taxon>Bacteria</taxon>
        <taxon>Bacillati</taxon>
        <taxon>Actinomycetota</taxon>
        <taxon>Acidimicrobiia</taxon>
        <taxon>Acidimicrobiales</taxon>
        <taxon>Iamiaceae</taxon>
        <taxon>Actinomarinicola</taxon>
    </lineage>
</organism>
<dbReference type="Proteomes" id="UP000334019">
    <property type="component" value="Chromosome"/>
</dbReference>
<evidence type="ECO:0000313" key="2">
    <source>
        <dbReference type="EMBL" id="QGG95842.1"/>
    </source>
</evidence>
<dbReference type="Pfam" id="PF00534">
    <property type="entry name" value="Glycos_transf_1"/>
    <property type="match status" value="1"/>
</dbReference>
<dbReference type="SUPFAM" id="SSF53756">
    <property type="entry name" value="UDP-Glycosyltransferase/glycogen phosphorylase"/>
    <property type="match status" value="1"/>
</dbReference>
<proteinExistence type="predicted"/>
<dbReference type="AlphaFoldDB" id="A0A5Q2RLP1"/>
<dbReference type="Gene3D" id="3.40.50.2000">
    <property type="entry name" value="Glycogen Phosphorylase B"/>
    <property type="match status" value="1"/>
</dbReference>
<dbReference type="InterPro" id="IPR038013">
    <property type="entry name" value="ALG11"/>
</dbReference>
<keyword evidence="2" id="KW-0808">Transferase</keyword>
<dbReference type="KEGG" id="atq:GH723_12445"/>
<dbReference type="GO" id="GO:0004377">
    <property type="term" value="F:GDP-Man:Man(3)GlcNAc(2)-PP-Dol alpha-1,2-mannosyltransferase activity"/>
    <property type="evidence" value="ECO:0007669"/>
    <property type="project" value="InterPro"/>
</dbReference>
<feature type="domain" description="Glycosyl transferase family 1" evidence="1">
    <location>
        <begin position="323"/>
        <end position="496"/>
    </location>
</feature>
<name>A0A5Q2RLP1_9ACTN</name>
<dbReference type="PANTHER" id="PTHR45919:SF1">
    <property type="entry name" value="GDP-MAN:MAN(3)GLCNAC(2)-PP-DOL ALPHA-1,2-MANNOSYLTRANSFERASE"/>
    <property type="match status" value="1"/>
</dbReference>
<evidence type="ECO:0000313" key="3">
    <source>
        <dbReference type="Proteomes" id="UP000334019"/>
    </source>
</evidence>
<sequence length="521" mass="56632">MKAGVYDRFWSTLGGGERFAAGIAEALAEEHDVELLAIEDVDLDVLGERLGCDLAGVGVRRIGDDLDAVERATADLDLFVNASYLSSERSSARHSIYVVHFPAALHGADSPRRRLTRAVDESTRRWRHRVAGRSGLHPWERASRHSIRWTDGRAVLDAELPPATRVPVHVVLGRYLPGNIEPVDVEVRADGQTIATGALTPVRSRFDQRRVTVLSGVAVGRPDGSPVEIEVVSSSFLPTELLGAADNRRLGVPVIDVVAGEGAVPALARRFPAAWENPSRADFLATYDLVLSNSAFTQEWVRLLWDADSDVLHPPVTMFDAGPKDRIISSVGRFFREGGHSKKQLELVRAFRQLVEGGVDGWELHLAGGCAPAAQPYLDEVRAAAEGLPVVFHVDVPGRELADLYARSSIYWHATGLGEDPRRHPEAFEHFGITTVEAMSAGAVPVVIGAAGQVESVEHGVSGFHFADVDELVARTRQLIDAPELLGTMSAAARERATTFSNDAFAERLRHHVASVVDRVD</sequence>